<proteinExistence type="predicted"/>
<feature type="compositionally biased region" description="Pro residues" evidence="1">
    <location>
        <begin position="1"/>
        <end position="10"/>
    </location>
</feature>
<feature type="compositionally biased region" description="Low complexity" evidence="1">
    <location>
        <begin position="91"/>
        <end position="112"/>
    </location>
</feature>
<sequence length="112" mass="12296">MSDLPEPAPPTGAASGPASFSRVSLRMNDDIDELTDSDVCRDRQYFPPSQPQARRSTVMSISMLSRAMSVSTPPSAIEKDSRATRSRRGYSARSSSVRPCSRRTTCTPRARE</sequence>
<keyword evidence="3" id="KW-1185">Reference proteome</keyword>
<organism evidence="2 3">
    <name type="scientific">Hypholoma sublateritium (strain FD-334 SS-4)</name>
    <dbReference type="NCBI Taxonomy" id="945553"/>
    <lineage>
        <taxon>Eukaryota</taxon>
        <taxon>Fungi</taxon>
        <taxon>Dikarya</taxon>
        <taxon>Basidiomycota</taxon>
        <taxon>Agaricomycotina</taxon>
        <taxon>Agaricomycetes</taxon>
        <taxon>Agaricomycetidae</taxon>
        <taxon>Agaricales</taxon>
        <taxon>Agaricineae</taxon>
        <taxon>Strophariaceae</taxon>
        <taxon>Hypholoma</taxon>
    </lineage>
</organism>
<feature type="region of interest" description="Disordered" evidence="1">
    <location>
        <begin position="1"/>
        <end position="22"/>
    </location>
</feature>
<protein>
    <submittedName>
        <fullName evidence="2">Uncharacterized protein</fullName>
    </submittedName>
</protein>
<evidence type="ECO:0000256" key="1">
    <source>
        <dbReference type="SAM" id="MobiDB-lite"/>
    </source>
</evidence>
<dbReference type="Proteomes" id="UP000054270">
    <property type="component" value="Unassembled WGS sequence"/>
</dbReference>
<name>A0A0D2P0I2_HYPSF</name>
<evidence type="ECO:0000313" key="2">
    <source>
        <dbReference type="EMBL" id="KJA24444.1"/>
    </source>
</evidence>
<dbReference type="EMBL" id="KN817537">
    <property type="protein sequence ID" value="KJA24444.1"/>
    <property type="molecule type" value="Genomic_DNA"/>
</dbReference>
<feature type="region of interest" description="Disordered" evidence="1">
    <location>
        <begin position="34"/>
        <end position="112"/>
    </location>
</feature>
<gene>
    <name evidence="2" type="ORF">HYPSUDRAFT_38889</name>
</gene>
<feature type="compositionally biased region" description="Polar residues" evidence="1">
    <location>
        <begin position="51"/>
        <end position="74"/>
    </location>
</feature>
<dbReference type="AlphaFoldDB" id="A0A0D2P0I2"/>
<evidence type="ECO:0000313" key="3">
    <source>
        <dbReference type="Proteomes" id="UP000054270"/>
    </source>
</evidence>
<accession>A0A0D2P0I2</accession>
<reference evidence="3" key="1">
    <citation type="submission" date="2014-04" db="EMBL/GenBank/DDBJ databases">
        <title>Evolutionary Origins and Diversification of the Mycorrhizal Mutualists.</title>
        <authorList>
            <consortium name="DOE Joint Genome Institute"/>
            <consortium name="Mycorrhizal Genomics Consortium"/>
            <person name="Kohler A."/>
            <person name="Kuo A."/>
            <person name="Nagy L.G."/>
            <person name="Floudas D."/>
            <person name="Copeland A."/>
            <person name="Barry K.W."/>
            <person name="Cichocki N."/>
            <person name="Veneault-Fourrey C."/>
            <person name="LaButti K."/>
            <person name="Lindquist E.A."/>
            <person name="Lipzen A."/>
            <person name="Lundell T."/>
            <person name="Morin E."/>
            <person name="Murat C."/>
            <person name="Riley R."/>
            <person name="Ohm R."/>
            <person name="Sun H."/>
            <person name="Tunlid A."/>
            <person name="Henrissat B."/>
            <person name="Grigoriev I.V."/>
            <person name="Hibbett D.S."/>
            <person name="Martin F."/>
        </authorList>
    </citation>
    <scope>NUCLEOTIDE SEQUENCE [LARGE SCALE GENOMIC DNA]</scope>
    <source>
        <strain evidence="3">FD-334 SS-4</strain>
    </source>
</reference>